<comment type="caution">
    <text evidence="1">The sequence shown here is derived from an EMBL/GenBank/DDBJ whole genome shotgun (WGS) entry which is preliminary data.</text>
</comment>
<protein>
    <submittedName>
        <fullName evidence="1">DUF2332 domain-containing protein</fullName>
    </submittedName>
</protein>
<name>A0ABW5GNA9_9PSEU</name>
<evidence type="ECO:0000313" key="2">
    <source>
        <dbReference type="Proteomes" id="UP001597419"/>
    </source>
</evidence>
<proteinExistence type="predicted"/>
<evidence type="ECO:0000313" key="1">
    <source>
        <dbReference type="EMBL" id="MFD2462371.1"/>
    </source>
</evidence>
<keyword evidence="2" id="KW-1185">Reference proteome</keyword>
<accession>A0ABW5GNA9</accession>
<dbReference type="Proteomes" id="UP001597419">
    <property type="component" value="Unassembled WGS sequence"/>
</dbReference>
<sequence length="327" mass="35785">MTTAGRYRAFGTRQARGSSPAYERLAFAVAEDARLLALLGELPESRRQPNLLFAATRYLGGPVEDPAAFRDWVIRHWGELAAVLRVRRTQTNEVARCGVLLPVLARLPQPLALLEVGASAGLFLYPDAYRYRYGEDARTVGPADSPVLLRYAVRGPVPLPGRVPEVVWRAGIDLDPLDVTVDEDLRWLEALVWPEHHERRAWLRAAAEIARADPPRLVRGDLRTALPALAARAPRDATLVVFHSSVLYQVPEPDRAAFADLVRDLPGHWVSNEDTEVFPAMTAAVPVPGHGPAVSVLSLDGRPLALSLSHGQTLEWLPAAADVFPAG</sequence>
<reference evidence="2" key="1">
    <citation type="journal article" date="2019" name="Int. J. Syst. Evol. Microbiol.">
        <title>The Global Catalogue of Microorganisms (GCM) 10K type strain sequencing project: providing services to taxonomists for standard genome sequencing and annotation.</title>
        <authorList>
            <consortium name="The Broad Institute Genomics Platform"/>
            <consortium name="The Broad Institute Genome Sequencing Center for Infectious Disease"/>
            <person name="Wu L."/>
            <person name="Ma J."/>
        </authorList>
    </citation>
    <scope>NUCLEOTIDE SEQUENCE [LARGE SCALE GENOMIC DNA]</scope>
    <source>
        <strain evidence="2">CGMCC 4.7643</strain>
    </source>
</reference>
<organism evidence="1 2">
    <name type="scientific">Amycolatopsis samaneae</name>
    <dbReference type="NCBI Taxonomy" id="664691"/>
    <lineage>
        <taxon>Bacteria</taxon>
        <taxon>Bacillati</taxon>
        <taxon>Actinomycetota</taxon>
        <taxon>Actinomycetes</taxon>
        <taxon>Pseudonocardiales</taxon>
        <taxon>Pseudonocardiaceae</taxon>
        <taxon>Amycolatopsis</taxon>
    </lineage>
</organism>
<dbReference type="Pfam" id="PF10094">
    <property type="entry name" value="DUF2332"/>
    <property type="match status" value="1"/>
</dbReference>
<gene>
    <name evidence="1" type="ORF">ACFSYJ_27445</name>
</gene>
<dbReference type="InterPro" id="IPR011200">
    <property type="entry name" value="UCP012608"/>
</dbReference>
<dbReference type="RefSeq" id="WP_345400925.1">
    <property type="nucleotide sequence ID" value="NZ_BAABHG010000012.1"/>
</dbReference>
<dbReference type="EMBL" id="JBHUKU010000015">
    <property type="protein sequence ID" value="MFD2462371.1"/>
    <property type="molecule type" value="Genomic_DNA"/>
</dbReference>